<proteinExistence type="predicted"/>
<feature type="domain" description="Xaa-Pro dipeptidyl-peptidase-like" evidence="3">
    <location>
        <begin position="237"/>
        <end position="388"/>
    </location>
</feature>
<protein>
    <recommendedName>
        <fullName evidence="3">Xaa-Pro dipeptidyl-peptidase-like domain-containing protein</fullName>
    </recommendedName>
</protein>
<dbReference type="EMBL" id="HBIJ01022850">
    <property type="protein sequence ID" value="CAE0374179.1"/>
    <property type="molecule type" value="Transcribed_RNA"/>
</dbReference>
<dbReference type="PANTHER" id="PTHR43358">
    <property type="entry name" value="ALPHA/BETA-HYDROLASE"/>
    <property type="match status" value="1"/>
</dbReference>
<name>A0A7S3K435_9STRA</name>
<dbReference type="InterPro" id="IPR000383">
    <property type="entry name" value="Xaa-Pro-like_dom"/>
</dbReference>
<evidence type="ECO:0000259" key="3">
    <source>
        <dbReference type="Pfam" id="PF02129"/>
    </source>
</evidence>
<dbReference type="Gene3D" id="3.40.50.1820">
    <property type="entry name" value="alpha/beta hydrolase"/>
    <property type="match status" value="1"/>
</dbReference>
<evidence type="ECO:0000313" key="4">
    <source>
        <dbReference type="EMBL" id="CAE0374179.1"/>
    </source>
</evidence>
<feature type="coiled-coil region" evidence="1">
    <location>
        <begin position="118"/>
        <end position="145"/>
    </location>
</feature>
<feature type="region of interest" description="Disordered" evidence="2">
    <location>
        <begin position="549"/>
        <end position="571"/>
    </location>
</feature>
<sequence>MLCACYGESSGDAEQYARLVHSGWLRLRIEQSNPFGLERRRFVTVRRSELGAWISCYVDEGCRRLLATLPLGSLEFIGEPRLILEMCRKGAHPREIVWRLRFDNLQCKHEWWRIFQQATEFEQNIQDSEEEEEDILEEIDDRRRDSENSASNVERGIVWERHGMCVVEDNSGRLNVEPRMIHTAKLAYSRIIRAFIRPPRAEYDMSALGPRAFRFRGSHYIRRDKCVRNYRGRLVRYSIWRPEHFPILEDVKIGKSSKRKKDQRQRTQKKTQERVQATIIYLHGNASSRVEALAQLALCLNLGNGVQVIALDCCGSGKSQGEYVSLGFKEQEDVLAVVDKEKQTKRGIGHLALWGRSMGAVTAMLVASTRLPETSALILDSAFSSLPELALDIARRGASHLPAFVFRSALRWIRDGIKRRADFDIVDVDAARHAPECVVPALFIAASDDNFVEPKHSATLLSLLPDCGNNNHSQQCIVPGSHNSTRPTHCFDQIEIFLREKLGLQSSNLPLASELDLSLSPLLPQARRSSRPNFAALAPWTIENLSSSTASQDGAIVDSPSAGRELASTPTPRWLNGGNEQHVDKVDEMQAATIAVAEQAGALL</sequence>
<organism evidence="4">
    <name type="scientific">Aureoumbra lagunensis</name>
    <dbReference type="NCBI Taxonomy" id="44058"/>
    <lineage>
        <taxon>Eukaryota</taxon>
        <taxon>Sar</taxon>
        <taxon>Stramenopiles</taxon>
        <taxon>Ochrophyta</taxon>
        <taxon>Pelagophyceae</taxon>
        <taxon>Pelagomonadales</taxon>
        <taxon>Aureoumbra</taxon>
    </lineage>
</organism>
<dbReference type="SUPFAM" id="SSF53474">
    <property type="entry name" value="alpha/beta-Hydrolases"/>
    <property type="match status" value="1"/>
</dbReference>
<dbReference type="PANTHER" id="PTHR43358:SF4">
    <property type="entry name" value="ALPHA_BETA HYDROLASE FOLD-1 DOMAIN-CONTAINING PROTEIN"/>
    <property type="match status" value="1"/>
</dbReference>
<dbReference type="AlphaFoldDB" id="A0A7S3K435"/>
<keyword evidence="1" id="KW-0175">Coiled coil</keyword>
<dbReference type="InterPro" id="IPR052920">
    <property type="entry name" value="DNA-binding_regulatory"/>
</dbReference>
<dbReference type="InterPro" id="IPR029058">
    <property type="entry name" value="AB_hydrolase_fold"/>
</dbReference>
<dbReference type="GO" id="GO:0016787">
    <property type="term" value="F:hydrolase activity"/>
    <property type="evidence" value="ECO:0007669"/>
    <property type="project" value="InterPro"/>
</dbReference>
<accession>A0A7S3K435</accession>
<evidence type="ECO:0000256" key="2">
    <source>
        <dbReference type="SAM" id="MobiDB-lite"/>
    </source>
</evidence>
<dbReference type="Pfam" id="PF02129">
    <property type="entry name" value="Peptidase_S15"/>
    <property type="match status" value="1"/>
</dbReference>
<evidence type="ECO:0000256" key="1">
    <source>
        <dbReference type="SAM" id="Coils"/>
    </source>
</evidence>
<gene>
    <name evidence="4" type="ORF">ALAG00032_LOCUS14982</name>
</gene>
<reference evidence="4" key="1">
    <citation type="submission" date="2021-01" db="EMBL/GenBank/DDBJ databases">
        <authorList>
            <person name="Corre E."/>
            <person name="Pelletier E."/>
            <person name="Niang G."/>
            <person name="Scheremetjew M."/>
            <person name="Finn R."/>
            <person name="Kale V."/>
            <person name="Holt S."/>
            <person name="Cochrane G."/>
            <person name="Meng A."/>
            <person name="Brown T."/>
            <person name="Cohen L."/>
        </authorList>
    </citation>
    <scope>NUCLEOTIDE SEQUENCE</scope>
    <source>
        <strain evidence="4">CCMP1510</strain>
    </source>
</reference>